<accession>A0A7G3ZA70</accession>
<evidence type="ECO:0000256" key="1">
    <source>
        <dbReference type="ARBA" id="ARBA00004128"/>
    </source>
</evidence>
<dbReference type="GO" id="GO:0005302">
    <property type="term" value="F:L-tyrosine transmembrane transporter activity"/>
    <property type="evidence" value="ECO:0007669"/>
    <property type="project" value="TreeGrafter"/>
</dbReference>
<dbReference type="PANTHER" id="PTHR22950">
    <property type="entry name" value="AMINO ACID TRANSPORTER"/>
    <property type="match status" value="1"/>
</dbReference>
<dbReference type="AlphaFoldDB" id="A0A7G3ZA70"/>
<dbReference type="GO" id="GO:0005313">
    <property type="term" value="F:L-glutamate transmembrane transporter activity"/>
    <property type="evidence" value="ECO:0007669"/>
    <property type="project" value="TreeGrafter"/>
</dbReference>
<feature type="transmembrane region" description="Helical" evidence="7">
    <location>
        <begin position="395"/>
        <end position="423"/>
    </location>
</feature>
<protein>
    <recommendedName>
        <fullName evidence="8">Amino acid transporter transmembrane domain-containing protein</fullName>
    </recommendedName>
</protein>
<dbReference type="GO" id="GO:0015189">
    <property type="term" value="F:L-lysine transmembrane transporter activity"/>
    <property type="evidence" value="ECO:0007669"/>
    <property type="project" value="TreeGrafter"/>
</dbReference>
<feature type="transmembrane region" description="Helical" evidence="7">
    <location>
        <begin position="36"/>
        <end position="56"/>
    </location>
</feature>
<proteinExistence type="inferred from homology"/>
<dbReference type="InterPro" id="IPR013057">
    <property type="entry name" value="AA_transpt_TM"/>
</dbReference>
<name>A0A7G3ZA70_9SACH</name>
<dbReference type="EMBL" id="CP059246">
    <property type="protein sequence ID" value="QLL30406.1"/>
    <property type="molecule type" value="Genomic_DNA"/>
</dbReference>
<dbReference type="RefSeq" id="XP_037137081.1">
    <property type="nucleotide sequence ID" value="XM_037281186.1"/>
</dbReference>
<feature type="transmembrane region" description="Helical" evidence="7">
    <location>
        <begin position="444"/>
        <end position="464"/>
    </location>
</feature>
<keyword evidence="5 7" id="KW-1133">Transmembrane helix</keyword>
<keyword evidence="3" id="KW-0926">Vacuole</keyword>
<evidence type="ECO:0000256" key="5">
    <source>
        <dbReference type="ARBA" id="ARBA00022989"/>
    </source>
</evidence>
<feature type="transmembrane region" description="Helical" evidence="7">
    <location>
        <begin position="77"/>
        <end position="105"/>
    </location>
</feature>
<evidence type="ECO:0000259" key="8">
    <source>
        <dbReference type="Pfam" id="PF01490"/>
    </source>
</evidence>
<dbReference type="Pfam" id="PF01490">
    <property type="entry name" value="Aa_trans"/>
    <property type="match status" value="1"/>
</dbReference>
<reference evidence="9 10" key="1">
    <citation type="submission" date="2020-06" db="EMBL/GenBank/DDBJ databases">
        <title>The yeast mating-type switching endonuclease HO is a domesticated member of an unorthodox homing genetic element family.</title>
        <authorList>
            <person name="Coughlan A.Y."/>
            <person name="Lombardi L."/>
            <person name="Braun-Galleani S."/>
            <person name="Martos A.R."/>
            <person name="Galeote V."/>
            <person name="Bigey F."/>
            <person name="Dequin S."/>
            <person name="Byrne K.P."/>
            <person name="Wolfe K.H."/>
        </authorList>
    </citation>
    <scope>NUCLEOTIDE SEQUENCE [LARGE SCALE GENOMIC DNA]</scope>
    <source>
        <strain evidence="9 10">CBS764</strain>
    </source>
</reference>
<evidence type="ECO:0000256" key="3">
    <source>
        <dbReference type="ARBA" id="ARBA00022554"/>
    </source>
</evidence>
<feature type="transmembrane region" description="Helical" evidence="7">
    <location>
        <begin position="268"/>
        <end position="286"/>
    </location>
</feature>
<evidence type="ECO:0000256" key="2">
    <source>
        <dbReference type="ARBA" id="ARBA00008066"/>
    </source>
</evidence>
<dbReference type="Proteomes" id="UP000515788">
    <property type="component" value="Chromosome 1"/>
</dbReference>
<keyword evidence="10" id="KW-1185">Reference proteome</keyword>
<feature type="transmembrane region" description="Helical" evidence="7">
    <location>
        <begin position="12"/>
        <end position="30"/>
    </location>
</feature>
<evidence type="ECO:0000313" key="9">
    <source>
        <dbReference type="EMBL" id="QLL30406.1"/>
    </source>
</evidence>
<keyword evidence="6 7" id="KW-0472">Membrane</keyword>
<dbReference type="PANTHER" id="PTHR22950:SF224">
    <property type="entry name" value="VACUOLAR AMINO ACID TRANSPORTER 7"/>
    <property type="match status" value="1"/>
</dbReference>
<evidence type="ECO:0000256" key="6">
    <source>
        <dbReference type="ARBA" id="ARBA00023136"/>
    </source>
</evidence>
<feature type="transmembrane region" description="Helical" evidence="7">
    <location>
        <begin position="189"/>
        <end position="208"/>
    </location>
</feature>
<dbReference type="GO" id="GO:0000329">
    <property type="term" value="C:fungal-type vacuole membrane"/>
    <property type="evidence" value="ECO:0007669"/>
    <property type="project" value="TreeGrafter"/>
</dbReference>
<dbReference type="GO" id="GO:0005290">
    <property type="term" value="F:L-histidine transmembrane transporter activity"/>
    <property type="evidence" value="ECO:0007669"/>
    <property type="project" value="TreeGrafter"/>
</dbReference>
<evidence type="ECO:0000313" key="10">
    <source>
        <dbReference type="Proteomes" id="UP000515788"/>
    </source>
</evidence>
<feature type="transmembrane region" description="Helical" evidence="7">
    <location>
        <begin position="229"/>
        <end position="248"/>
    </location>
</feature>
<feature type="domain" description="Amino acid transporter transmembrane" evidence="8">
    <location>
        <begin position="4"/>
        <end position="456"/>
    </location>
</feature>
<feature type="transmembrane region" description="Helical" evidence="7">
    <location>
        <begin position="146"/>
        <end position="169"/>
    </location>
</feature>
<dbReference type="GO" id="GO:0015194">
    <property type="term" value="F:L-serine transmembrane transporter activity"/>
    <property type="evidence" value="ECO:0007669"/>
    <property type="project" value="TreeGrafter"/>
</dbReference>
<comment type="similarity">
    <text evidence="2">Belongs to the amino acid/polyamine transporter 2 family.</text>
</comment>
<comment type="subcellular location">
    <subcellularLocation>
        <location evidence="1">Vacuole membrane</location>
        <topology evidence="1">Multi-pass membrane protein</topology>
    </subcellularLocation>
</comment>
<keyword evidence="4 7" id="KW-0812">Transmembrane</keyword>
<dbReference type="KEGG" id="tgb:HG536_0A02230"/>
<dbReference type="OrthoDB" id="438545at2759"/>
<sequence>MEPTGTAVSSTINLVKTILGAGLLAIPFAFKNDGVLVGTLLTLLAAVTSGFGLFILSKSSKTLINPRNSSFFTLCMLTYPLLAPLFDLAMIVQCFGVGLSYLVLIGDLFPRLFGGEANFWILISAVVTVPLCCLKKLDNLRYSSILGLFALAYLSLLVVTCFVHGTLFTHGYERYRGEVSWFKVYDAKGLMSTFSIIVFAYTGSMNLFSIINELKDNSMKNISLVINRSISISTLVFLTVGITGYLTFGSNTLGNIILNYDPDSVWVHIGRLCLGSMVMLSFPLLFHPCRIAINNLIVWLEIQLRKEPSITGEPENEMRSDRGEATPIRLSIEDEDRESLSGLENGDIESANAEEIQIHRGTNVEHTPFPDFRFYIITAVLLLSIYTIALRIRSFAFVLAIVGATGSTSISFTLPGLFGYKLIGTDSLAIGEMVSPRDRFYKRCSGLLAWYGVGIMAFSLYVTLKYGTD</sequence>
<evidence type="ECO:0000256" key="4">
    <source>
        <dbReference type="ARBA" id="ARBA00022692"/>
    </source>
</evidence>
<organism evidence="9 10">
    <name type="scientific">Torulaspora globosa</name>
    <dbReference type="NCBI Taxonomy" id="48254"/>
    <lineage>
        <taxon>Eukaryota</taxon>
        <taxon>Fungi</taxon>
        <taxon>Dikarya</taxon>
        <taxon>Ascomycota</taxon>
        <taxon>Saccharomycotina</taxon>
        <taxon>Saccharomycetes</taxon>
        <taxon>Saccharomycetales</taxon>
        <taxon>Saccharomycetaceae</taxon>
        <taxon>Torulaspora</taxon>
    </lineage>
</organism>
<evidence type="ECO:0000256" key="7">
    <source>
        <dbReference type="SAM" id="Phobius"/>
    </source>
</evidence>
<feature type="transmembrane region" description="Helical" evidence="7">
    <location>
        <begin position="372"/>
        <end position="389"/>
    </location>
</feature>
<feature type="transmembrane region" description="Helical" evidence="7">
    <location>
        <begin position="117"/>
        <end position="134"/>
    </location>
</feature>
<dbReference type="GO" id="GO:0061459">
    <property type="term" value="F:L-arginine transmembrane transporter activity"/>
    <property type="evidence" value="ECO:0007669"/>
    <property type="project" value="TreeGrafter"/>
</dbReference>
<gene>
    <name evidence="9" type="ORF">HG536_0A02230</name>
</gene>
<dbReference type="GeneID" id="59323503"/>